<evidence type="ECO:0008006" key="3">
    <source>
        <dbReference type="Google" id="ProtNLM"/>
    </source>
</evidence>
<dbReference type="AlphaFoldDB" id="A0A1U7NSQ0"/>
<gene>
    <name evidence="1" type="ORF">BOO71_0013225</name>
</gene>
<comment type="caution">
    <text evidence="1">The sequence shown here is derived from an EMBL/GenBank/DDBJ whole genome shotgun (WGS) entry which is preliminary data.</text>
</comment>
<reference evidence="1 2" key="1">
    <citation type="submission" date="2017-01" db="EMBL/GenBank/DDBJ databases">
        <title>Genome Analysis of Deinococcus marmoris KOPRI26562.</title>
        <authorList>
            <person name="Kim J.H."/>
            <person name="Oh H.-M."/>
        </authorList>
    </citation>
    <scope>NUCLEOTIDE SEQUENCE [LARGE SCALE GENOMIC DNA]</scope>
    <source>
        <strain evidence="1 2">KOPRI26562</strain>
    </source>
</reference>
<proteinExistence type="predicted"/>
<protein>
    <recommendedName>
        <fullName evidence="3">ATPase</fullName>
    </recommendedName>
</protein>
<dbReference type="SUPFAM" id="SSF52540">
    <property type="entry name" value="P-loop containing nucleoside triphosphate hydrolases"/>
    <property type="match status" value="1"/>
</dbReference>
<evidence type="ECO:0000313" key="1">
    <source>
        <dbReference type="EMBL" id="OLV15953.1"/>
    </source>
</evidence>
<dbReference type="InterPro" id="IPR027417">
    <property type="entry name" value="P-loop_NTPase"/>
</dbReference>
<organism evidence="1 2">
    <name type="scientific">Deinococcus marmoris</name>
    <dbReference type="NCBI Taxonomy" id="249408"/>
    <lineage>
        <taxon>Bacteria</taxon>
        <taxon>Thermotogati</taxon>
        <taxon>Deinococcota</taxon>
        <taxon>Deinococci</taxon>
        <taxon>Deinococcales</taxon>
        <taxon>Deinococcaceae</taxon>
        <taxon>Deinococcus</taxon>
    </lineage>
</organism>
<sequence>MLPPPKSVEMNAGSVMAEVLSGTCFNLAVVFIKFNRGRIGREEWLSVSVLLPVSLWRVAIEISEGRCRPRWLHHPERPLWPPCSLSGVNAPPSLPFLRADVAADAAPSEATSARTGERLLGELPLTVLVGVTGVGKSTALDALQALGGQKVLPDRREVTDAVMIWPAVGRAVTDREERFALTAQYRAAHPGGMAQALGSLLADTRHWGTAPLFDGLRGLDEVTYAARSFPAWRFVALGAPDAVRVRRLLGRADAFDRVVETGTGGELRAELDGLAGVSEVFSPAELDSLAALEGPECAAAEVLAKVRIVLSERRQYDPAAAEAFLRGLPPGRALILDTVALNPAQVARAIQEWA</sequence>
<evidence type="ECO:0000313" key="2">
    <source>
        <dbReference type="Proteomes" id="UP000186607"/>
    </source>
</evidence>
<dbReference type="EMBL" id="MSTI01000157">
    <property type="protein sequence ID" value="OLV15953.1"/>
    <property type="molecule type" value="Genomic_DNA"/>
</dbReference>
<accession>A0A1U7NSQ0</accession>
<name>A0A1U7NSQ0_9DEIO</name>
<dbReference type="Proteomes" id="UP000186607">
    <property type="component" value="Unassembled WGS sequence"/>
</dbReference>
<keyword evidence="2" id="KW-1185">Reference proteome</keyword>
<dbReference type="STRING" id="249408.BOO71_0013225"/>